<evidence type="ECO:0000313" key="2">
    <source>
        <dbReference type="Proteomes" id="UP001165064"/>
    </source>
</evidence>
<sequence length="401" mass="42453">MISMRRNRTKSDATTNSVSSSTSAASQSQSQTQPQIQAQTQSQSHLSHQYQFKGSPEMFTKQPESPGLFSKNVGAGGGLRRATSNSSFSINNPSANELTSRRKYSSGNSISGGASPSVVFGATYPPPFDPSVLSSGRELQLKVNENNGGGAGSTEARRGSSEQFKGWEAPVMNTLQPSSPNASSPRIVFSSADDDDTVEDLEHVIVSSPESQRNSSVSSSPYSQFFAQHAQQSQQQQQQQGMSAYGRPTMPTIRSSDELSNGATSGAGVFERHDTATSEATIVDEKQKQSEETQQQHEQQRELPQQPIIIQYRKGQNDNPALAAATAATVSHIDTESGVAAGGAKRVVSRSSTVESQSSGAGARRGVSHSSTVDGQSSAVSGGSGTQHHLSRRAPPPLPPR</sequence>
<gene>
    <name evidence="1" type="ORF">Amon02_000592000</name>
</gene>
<name>A0ACB5T835_AMBMO</name>
<evidence type="ECO:0000313" key="1">
    <source>
        <dbReference type="EMBL" id="GME83059.1"/>
    </source>
</evidence>
<reference evidence="1" key="1">
    <citation type="submission" date="2023-04" db="EMBL/GenBank/DDBJ databases">
        <title>Ambrosiozyma monospora NBRC 10751.</title>
        <authorList>
            <person name="Ichikawa N."/>
            <person name="Sato H."/>
            <person name="Tonouchi N."/>
        </authorList>
    </citation>
    <scope>NUCLEOTIDE SEQUENCE</scope>
    <source>
        <strain evidence="1">NBRC 10751</strain>
    </source>
</reference>
<dbReference type="Proteomes" id="UP001165064">
    <property type="component" value="Unassembled WGS sequence"/>
</dbReference>
<protein>
    <submittedName>
        <fullName evidence="1">Unnamed protein product</fullName>
    </submittedName>
</protein>
<dbReference type="EMBL" id="BSXS01004480">
    <property type="protein sequence ID" value="GME83059.1"/>
    <property type="molecule type" value="Genomic_DNA"/>
</dbReference>
<keyword evidence="2" id="KW-1185">Reference proteome</keyword>
<proteinExistence type="predicted"/>
<organism evidence="1 2">
    <name type="scientific">Ambrosiozyma monospora</name>
    <name type="common">Yeast</name>
    <name type="synonym">Endomycopsis monosporus</name>
    <dbReference type="NCBI Taxonomy" id="43982"/>
    <lineage>
        <taxon>Eukaryota</taxon>
        <taxon>Fungi</taxon>
        <taxon>Dikarya</taxon>
        <taxon>Ascomycota</taxon>
        <taxon>Saccharomycotina</taxon>
        <taxon>Pichiomycetes</taxon>
        <taxon>Pichiales</taxon>
        <taxon>Pichiaceae</taxon>
        <taxon>Ambrosiozyma</taxon>
    </lineage>
</organism>
<accession>A0ACB5T835</accession>
<comment type="caution">
    <text evidence="1">The sequence shown here is derived from an EMBL/GenBank/DDBJ whole genome shotgun (WGS) entry which is preliminary data.</text>
</comment>